<accession>A0ABX2LQU3</accession>
<feature type="domain" description="HTH cro/C1-type" evidence="1">
    <location>
        <begin position="7"/>
        <end position="57"/>
    </location>
</feature>
<evidence type="ECO:0000259" key="1">
    <source>
        <dbReference type="PROSITE" id="PS50943"/>
    </source>
</evidence>
<dbReference type="PROSITE" id="PS50943">
    <property type="entry name" value="HTH_CROC1"/>
    <property type="match status" value="1"/>
</dbReference>
<dbReference type="InterPro" id="IPR001387">
    <property type="entry name" value="Cro/C1-type_HTH"/>
</dbReference>
<dbReference type="Proteomes" id="UP000610527">
    <property type="component" value="Unassembled WGS sequence"/>
</dbReference>
<organism evidence="2 3">
    <name type="scientific">Staphylococcus borealis</name>
    <dbReference type="NCBI Taxonomy" id="2742203"/>
    <lineage>
        <taxon>Bacteria</taxon>
        <taxon>Bacillati</taxon>
        <taxon>Bacillota</taxon>
        <taxon>Bacilli</taxon>
        <taxon>Bacillales</taxon>
        <taxon>Staphylococcaceae</taxon>
        <taxon>Staphylococcus</taxon>
    </lineage>
</organism>
<proteinExistence type="predicted"/>
<dbReference type="GeneID" id="74185181"/>
<reference evidence="2 3" key="1">
    <citation type="submission" date="2020-06" db="EMBL/GenBank/DDBJ databases">
        <title>Staphylococcus borealis sp. nov. -A novel member of the Staphylococcaceae family isolated from skin and blood in humans.</title>
        <authorList>
            <person name="Pain M."/>
            <person name="Wolden R."/>
            <person name="Jaen-Luchoro D."/>
            <person name="Salva-Serra F."/>
            <person name="Iglesias B.P."/>
            <person name="Karlsson R."/>
            <person name="Klingenberg C."/>
            <person name="Cavanagh J.P."/>
        </authorList>
    </citation>
    <scope>NUCLEOTIDE SEQUENCE [LARGE SCALE GENOMIC DNA]</scope>
    <source>
        <strain evidence="2 3">58-22</strain>
    </source>
</reference>
<dbReference type="EMBL" id="JABVEG010000001">
    <property type="protein sequence ID" value="NUI81347.1"/>
    <property type="molecule type" value="Genomic_DNA"/>
</dbReference>
<dbReference type="CDD" id="cd00093">
    <property type="entry name" value="HTH_XRE"/>
    <property type="match status" value="1"/>
</dbReference>
<name>A0ABX2LQU3_9STAP</name>
<dbReference type="Pfam" id="PF01381">
    <property type="entry name" value="HTH_3"/>
    <property type="match status" value="1"/>
</dbReference>
<dbReference type="Gene3D" id="1.10.260.40">
    <property type="entry name" value="lambda repressor-like DNA-binding domains"/>
    <property type="match status" value="1"/>
</dbReference>
<dbReference type="RefSeq" id="WP_053028686.1">
    <property type="nucleotide sequence ID" value="NZ_CUEE01000001.1"/>
</dbReference>
<keyword evidence="3" id="KW-1185">Reference proteome</keyword>
<comment type="caution">
    <text evidence="2">The sequence shown here is derived from an EMBL/GenBank/DDBJ whole genome shotgun (WGS) entry which is preliminary data.</text>
</comment>
<evidence type="ECO:0000313" key="2">
    <source>
        <dbReference type="EMBL" id="NUI81347.1"/>
    </source>
</evidence>
<dbReference type="InterPro" id="IPR010982">
    <property type="entry name" value="Lambda_DNA-bd_dom_sf"/>
</dbReference>
<evidence type="ECO:0000313" key="3">
    <source>
        <dbReference type="Proteomes" id="UP000610527"/>
    </source>
</evidence>
<sequence>MNKVLGYRKMLGKTQSQMAREFNISEQSYRNKEKGKTDFKKSEMIKFKSLLIDKGLINITLDDIFFNQ</sequence>
<protein>
    <submittedName>
        <fullName evidence="2">Transcriptional regulator</fullName>
    </submittedName>
</protein>
<gene>
    <name evidence="2" type="ORF">HUN84_01045</name>
</gene>
<dbReference type="SUPFAM" id="SSF47413">
    <property type="entry name" value="lambda repressor-like DNA-binding domains"/>
    <property type="match status" value="1"/>
</dbReference>